<keyword evidence="10" id="KW-0408">Iron</keyword>
<feature type="region of interest" description="Disordered" evidence="12">
    <location>
        <begin position="48"/>
        <end position="71"/>
    </location>
</feature>
<dbReference type="GO" id="GO:0005737">
    <property type="term" value="C:cytoplasm"/>
    <property type="evidence" value="ECO:0007669"/>
    <property type="project" value="UniProtKB-SubCell"/>
</dbReference>
<dbReference type="SUPFAM" id="SSF46565">
    <property type="entry name" value="Chaperone J-domain"/>
    <property type="match status" value="1"/>
</dbReference>
<comment type="pathway">
    <text evidence="4">Protein modification; peptidyl-diphthamide biosynthesis.</text>
</comment>
<keyword evidence="8" id="KW-0479">Metal-binding</keyword>
<evidence type="ECO:0000256" key="4">
    <source>
        <dbReference type="ARBA" id="ARBA00005156"/>
    </source>
</evidence>
<dbReference type="UniPathway" id="UPA00559"/>
<dbReference type="InterPro" id="IPR036671">
    <property type="entry name" value="DPH_MB_sf"/>
</dbReference>
<evidence type="ECO:0000256" key="10">
    <source>
        <dbReference type="ARBA" id="ARBA00023004"/>
    </source>
</evidence>
<evidence type="ECO:0000256" key="5">
    <source>
        <dbReference type="ARBA" id="ARBA00006169"/>
    </source>
</evidence>
<evidence type="ECO:0000256" key="3">
    <source>
        <dbReference type="ARBA" id="ARBA00004496"/>
    </source>
</evidence>
<dbReference type="InterPro" id="IPR007872">
    <property type="entry name" value="DPH_MB_dom"/>
</dbReference>
<comment type="function">
    <text evidence="1">Required for the first step of diphthamide biosynthesis, the transfer of 3-amino-3-carboxypropyl from S-adenosyl-L-methionine to a histidine residue. Diphthamide is a post-translational modification of histidine which occurs in elongation factor 2.</text>
</comment>
<accession>A0A093Y3S0</accession>
<gene>
    <name evidence="15" type="ORF">GQ26_0030870</name>
</gene>
<dbReference type="PROSITE" id="PS50076">
    <property type="entry name" value="DNAJ_2"/>
    <property type="match status" value="1"/>
</dbReference>
<dbReference type="Gene3D" id="1.10.287.110">
    <property type="entry name" value="DnaJ domain"/>
    <property type="match status" value="1"/>
</dbReference>
<evidence type="ECO:0000256" key="7">
    <source>
        <dbReference type="ARBA" id="ARBA00022490"/>
    </source>
</evidence>
<dbReference type="HOGENOM" id="CLU_535476_0_0_1"/>
<dbReference type="SUPFAM" id="SSF144217">
    <property type="entry name" value="CSL zinc finger"/>
    <property type="match status" value="1"/>
</dbReference>
<evidence type="ECO:0000256" key="12">
    <source>
        <dbReference type="SAM" id="MobiDB-lite"/>
    </source>
</evidence>
<feature type="region of interest" description="Disordered" evidence="12">
    <location>
        <begin position="462"/>
        <end position="488"/>
    </location>
</feature>
<evidence type="ECO:0000256" key="2">
    <source>
        <dbReference type="ARBA" id="ARBA00004123"/>
    </source>
</evidence>
<dbReference type="Gene3D" id="3.10.660.10">
    <property type="entry name" value="DPH Zinc finger"/>
    <property type="match status" value="1"/>
</dbReference>
<evidence type="ECO:0000259" key="13">
    <source>
        <dbReference type="PROSITE" id="PS50076"/>
    </source>
</evidence>
<dbReference type="CDD" id="cd06257">
    <property type="entry name" value="DnaJ"/>
    <property type="match status" value="1"/>
</dbReference>
<comment type="subcellular location">
    <subcellularLocation>
        <location evidence="3">Cytoplasm</location>
    </subcellularLocation>
    <subcellularLocation>
        <location evidence="2">Nucleus</location>
    </subcellularLocation>
</comment>
<comment type="similarity">
    <text evidence="5">Belongs to the DPH4 family.</text>
</comment>
<evidence type="ECO:0000256" key="6">
    <source>
        <dbReference type="ARBA" id="ARBA00021797"/>
    </source>
</evidence>
<sequence>MSSPSPITDTNKDYYSILNIPSTDSSSGKLPIISRQQLKNAYHKALLKHHPDKSSPSPSPAPASREQSNTYTVDDITNAYKVLSDPVLRAEYDRRLILQRKKVVEKSEDVSFHTGLEIVDLEDLIEQDDEATGSSSWYRGCRCGDKKGFIVTEDELEAEAQHGEILVGCRGCSLWIKVLFAVEDDVEDQHEEVQLKDISSEHDVWAQPGQHCRDPGLSLSDDPTTSASDDVTTTAASTYSLYDPTGSPFYGLNDTVQFSWIAKGYSFAFYVCHSAVTRADDALTDYWIASSSHQLALFPDGGFTFCDVESLGESLRKDNFTNWPATCFFGMEGRDGIGHGNSDFFITTSSMTFPTPTPGQTTIFVTATRTAPPDSTVQPTTTGIQPPPIETTPGLISEPEDNHGLSGGAKAGISLCSISCVLILVGLAAWRKTVRGSTSTPKALLSGFEEAIAPIKESFRMKSKGNEPISSSIERGDGAVHEMSVPDPAVPVFELESSRHDGPHEMPDR</sequence>
<dbReference type="PANTHER" id="PTHR21454:SF46">
    <property type="entry name" value="DIPHTHAMIDE BIOSYNTHESIS PROTEIN 4"/>
    <property type="match status" value="1"/>
</dbReference>
<protein>
    <recommendedName>
        <fullName evidence="6">Diphthamide biosynthesis protein 4</fullName>
    </recommendedName>
</protein>
<dbReference type="SMART" id="SM00271">
    <property type="entry name" value="DnaJ"/>
    <property type="match status" value="1"/>
</dbReference>
<dbReference type="GO" id="GO:0046872">
    <property type="term" value="F:metal ion binding"/>
    <property type="evidence" value="ECO:0007669"/>
    <property type="project" value="UniProtKB-KW"/>
</dbReference>
<dbReference type="PANTHER" id="PTHR21454">
    <property type="entry name" value="DPH3 HOMOLOG-RELATED"/>
    <property type="match status" value="1"/>
</dbReference>
<evidence type="ECO:0000256" key="8">
    <source>
        <dbReference type="ARBA" id="ARBA00022723"/>
    </source>
</evidence>
<dbReference type="InterPro" id="IPR036869">
    <property type="entry name" value="J_dom_sf"/>
</dbReference>
<feature type="domain" description="J" evidence="13">
    <location>
        <begin position="13"/>
        <end position="96"/>
    </location>
</feature>
<dbReference type="PROSITE" id="PS51074">
    <property type="entry name" value="DPH_MB"/>
    <property type="match status" value="1"/>
</dbReference>
<dbReference type="Pfam" id="PF05207">
    <property type="entry name" value="Zn_ribbon_CSL"/>
    <property type="match status" value="1"/>
</dbReference>
<keyword evidence="9" id="KW-0862">Zinc</keyword>
<evidence type="ECO:0000256" key="9">
    <source>
        <dbReference type="ARBA" id="ARBA00022833"/>
    </source>
</evidence>
<feature type="domain" description="DPH-type MB" evidence="14">
    <location>
        <begin position="115"/>
        <end position="181"/>
    </location>
</feature>
<dbReference type="EMBL" id="JPOX01000003">
    <property type="protein sequence ID" value="KFX52128.1"/>
    <property type="molecule type" value="Genomic_DNA"/>
</dbReference>
<comment type="caution">
    <text evidence="15">The sequence shown here is derived from an EMBL/GenBank/DDBJ whole genome shotgun (WGS) entry which is preliminary data.</text>
</comment>
<dbReference type="GO" id="GO:0017183">
    <property type="term" value="P:protein histidyl modification to diphthamide"/>
    <property type="evidence" value="ECO:0007669"/>
    <property type="project" value="UniProtKB-UniPathway"/>
</dbReference>
<keyword evidence="7" id="KW-0963">Cytoplasm</keyword>
<evidence type="ECO:0000313" key="15">
    <source>
        <dbReference type="EMBL" id="KFX52128.1"/>
    </source>
</evidence>
<dbReference type="InterPro" id="IPR044248">
    <property type="entry name" value="DPH3/4-like"/>
</dbReference>
<evidence type="ECO:0000256" key="11">
    <source>
        <dbReference type="ARBA" id="ARBA00023242"/>
    </source>
</evidence>
<evidence type="ECO:0000256" key="1">
    <source>
        <dbReference type="ARBA" id="ARBA00003474"/>
    </source>
</evidence>
<proteinExistence type="inferred from homology"/>
<name>A0A093Y3S0_TALMA</name>
<keyword evidence="11" id="KW-0539">Nucleus</keyword>
<dbReference type="Pfam" id="PF00226">
    <property type="entry name" value="DnaJ"/>
    <property type="match status" value="1"/>
</dbReference>
<reference evidence="15" key="1">
    <citation type="journal article" date="2014" name="PLoS Genet.">
        <title>Signature Gene Expression Reveals Novel Clues to the Molecular Mechanisms of Dimorphic Transition in Penicillium marneffei.</title>
        <authorList>
            <person name="Yang E."/>
            <person name="Wang G."/>
            <person name="Cai J."/>
            <person name="Woo P.C."/>
            <person name="Lau S.K."/>
            <person name="Yuen K.-Y."/>
            <person name="Chow W.-N."/>
            <person name="Lin X."/>
        </authorList>
    </citation>
    <scope>NUCLEOTIDE SEQUENCE [LARGE SCALE GENOMIC DNA]</scope>
    <source>
        <strain evidence="15">PM1</strain>
    </source>
</reference>
<organism evidence="15">
    <name type="scientific">Talaromyces marneffei PM1</name>
    <dbReference type="NCBI Taxonomy" id="1077442"/>
    <lineage>
        <taxon>Eukaryota</taxon>
        <taxon>Fungi</taxon>
        <taxon>Dikarya</taxon>
        <taxon>Ascomycota</taxon>
        <taxon>Pezizomycotina</taxon>
        <taxon>Eurotiomycetes</taxon>
        <taxon>Eurotiomycetidae</taxon>
        <taxon>Eurotiales</taxon>
        <taxon>Trichocomaceae</taxon>
        <taxon>Talaromyces</taxon>
        <taxon>Talaromyces sect. Talaromyces</taxon>
    </lineage>
</organism>
<dbReference type="GO" id="GO:0005634">
    <property type="term" value="C:nucleus"/>
    <property type="evidence" value="ECO:0007669"/>
    <property type="project" value="UniProtKB-SubCell"/>
</dbReference>
<evidence type="ECO:0000259" key="14">
    <source>
        <dbReference type="PROSITE" id="PS51074"/>
    </source>
</evidence>
<dbReference type="AlphaFoldDB" id="A0A093Y3S0"/>
<dbReference type="InterPro" id="IPR001623">
    <property type="entry name" value="DnaJ_domain"/>
</dbReference>